<dbReference type="Proteomes" id="UP000447434">
    <property type="component" value="Chromosome 5"/>
</dbReference>
<proteinExistence type="predicted"/>
<comment type="caution">
    <text evidence="1">The sequence shown here is derived from an EMBL/GenBank/DDBJ whole genome shotgun (WGS) entry which is preliminary data.</text>
</comment>
<keyword evidence="2" id="KW-1185">Reference proteome</keyword>
<dbReference type="EMBL" id="WOCE01000005">
    <property type="protein sequence ID" value="KAE9613092.1"/>
    <property type="molecule type" value="Genomic_DNA"/>
</dbReference>
<dbReference type="PANTHER" id="PTHR32011">
    <property type="entry name" value="OS08G0472400 PROTEIN"/>
    <property type="match status" value="1"/>
</dbReference>
<evidence type="ECO:0000313" key="2">
    <source>
        <dbReference type="Proteomes" id="UP000447434"/>
    </source>
</evidence>
<name>A0A6A4QHF3_LUPAL</name>
<sequence length="336" mass="38397">MSTITNHDTKVTNKSKPPRPKRLCFSFAAYANNLIQCLKSSNVVVSEGLSDTEFSYLESNFNFSFPPDLRDILQQGLPISPGFPNWRSSSAQQLQILLNLPTLSILRRVSKTRFWHPSWGPKPKDPAHAFDTVRRILREAPPLVPIYQHCYIPSTPNIAGNPVFYVDHDGHVSMVSFDIIGFFREADFIIEAVEREPVWAARRARRIDFWSEVGDGGGGEGWWWSEIKGELGWSLEGVLRSLREGGWKEEEIREMMMMTMDGGDEKEKKCCLLKNKEDMTWHVSVLSLMLLRAGWSREDVVYSLGVLGDEGKSWLEFHEQQKTTITIDVNDDVDVM</sequence>
<reference evidence="2" key="1">
    <citation type="journal article" date="2020" name="Nat. Commun.">
        <title>Genome sequence of the cluster root forming white lupin.</title>
        <authorList>
            <person name="Hufnagel B."/>
            <person name="Marques A."/>
            <person name="Soriano A."/>
            <person name="Marques L."/>
            <person name="Divol F."/>
            <person name="Doumas P."/>
            <person name="Sallet E."/>
            <person name="Mancinotti D."/>
            <person name="Carrere S."/>
            <person name="Marande W."/>
            <person name="Arribat S."/>
            <person name="Keller J."/>
            <person name="Huneau C."/>
            <person name="Blein T."/>
            <person name="Aime D."/>
            <person name="Laguerre M."/>
            <person name="Taylor J."/>
            <person name="Schubert V."/>
            <person name="Nelson M."/>
            <person name="Geu-Flores F."/>
            <person name="Crespi M."/>
            <person name="Gallardo-Guerrero K."/>
            <person name="Delaux P.-M."/>
            <person name="Salse J."/>
            <person name="Berges H."/>
            <person name="Guyot R."/>
            <person name="Gouzy J."/>
            <person name="Peret B."/>
        </authorList>
    </citation>
    <scope>NUCLEOTIDE SEQUENCE [LARGE SCALE GENOMIC DNA]</scope>
    <source>
        <strain evidence="2">cv. Amiga</strain>
    </source>
</reference>
<protein>
    <submittedName>
        <fullName evidence="1">Uncharacterized protein</fullName>
    </submittedName>
</protein>
<gene>
    <name evidence="1" type="ORF">Lalb_Chr05g0213891</name>
</gene>
<dbReference type="OrthoDB" id="1921190at2759"/>
<evidence type="ECO:0000313" key="1">
    <source>
        <dbReference type="EMBL" id="KAE9613092.1"/>
    </source>
</evidence>
<organism evidence="1 2">
    <name type="scientific">Lupinus albus</name>
    <name type="common">White lupine</name>
    <name type="synonym">Lupinus termis</name>
    <dbReference type="NCBI Taxonomy" id="3870"/>
    <lineage>
        <taxon>Eukaryota</taxon>
        <taxon>Viridiplantae</taxon>
        <taxon>Streptophyta</taxon>
        <taxon>Embryophyta</taxon>
        <taxon>Tracheophyta</taxon>
        <taxon>Spermatophyta</taxon>
        <taxon>Magnoliopsida</taxon>
        <taxon>eudicotyledons</taxon>
        <taxon>Gunneridae</taxon>
        <taxon>Pentapetalae</taxon>
        <taxon>rosids</taxon>
        <taxon>fabids</taxon>
        <taxon>Fabales</taxon>
        <taxon>Fabaceae</taxon>
        <taxon>Papilionoideae</taxon>
        <taxon>50 kb inversion clade</taxon>
        <taxon>genistoids sensu lato</taxon>
        <taxon>core genistoids</taxon>
        <taxon>Genisteae</taxon>
        <taxon>Lupinus</taxon>
    </lineage>
</organism>
<accession>A0A6A4QHF3</accession>
<dbReference type="PANTHER" id="PTHR32011:SF6">
    <property type="entry name" value="KNR4_SMI1-LIKE DOMAIN-CONTAINING PROTEIN"/>
    <property type="match status" value="1"/>
</dbReference>
<dbReference type="AlphaFoldDB" id="A0A6A4QHF3"/>